<accession>Q2CH11</accession>
<sequence>MRVLNDYIKATRDGDGDILRRIFHPDAMVAGWFGSDLLMRNPEGFIARAESTDAGPDYQACVACVNVLGDTATAMVTEDGLWEGWSFLNHFHLVRDKTGQWIITAKLFQRD</sequence>
<dbReference type="InterPro" id="IPR032710">
    <property type="entry name" value="NTF2-like_dom_sf"/>
</dbReference>
<name>Q2CH11_OCEGH</name>
<dbReference type="Gene3D" id="3.10.450.50">
    <property type="match status" value="1"/>
</dbReference>
<dbReference type="AlphaFoldDB" id="Q2CH11"/>
<dbReference type="InterPro" id="IPR039437">
    <property type="entry name" value="FrzH/put_lumazine-bd"/>
</dbReference>
<evidence type="ECO:0000313" key="2">
    <source>
        <dbReference type="Proteomes" id="UP000003635"/>
    </source>
</evidence>
<dbReference type="EMBL" id="AAOT01000007">
    <property type="protein sequence ID" value="EAR52000.1"/>
    <property type="molecule type" value="Genomic_DNA"/>
</dbReference>
<reference evidence="1 2" key="1">
    <citation type="journal article" date="2010" name="J. Bacteriol.">
        <title>Genome sequences of Oceanicola granulosus HTCC2516(T) and Oceanicola batsensis HTCC2597(TDelta).</title>
        <authorList>
            <person name="Thrash J.C."/>
            <person name="Cho J.C."/>
            <person name="Vergin K.L."/>
            <person name="Giovannoni S.J."/>
        </authorList>
    </citation>
    <scope>NUCLEOTIDE SEQUENCE [LARGE SCALE GENOMIC DNA]</scope>
    <source>
        <strain evidence="2">ATCC BAA-861 / DSM 15982 / KCTC 12143 / HTCC2516</strain>
    </source>
</reference>
<dbReference type="HOGENOM" id="CLU_136595_2_3_5"/>
<evidence type="ECO:0000313" key="1">
    <source>
        <dbReference type="EMBL" id="EAR52000.1"/>
    </source>
</evidence>
<dbReference type="Pfam" id="PF12893">
    <property type="entry name" value="Lumazine_bd_2"/>
    <property type="match status" value="1"/>
</dbReference>
<dbReference type="SUPFAM" id="SSF54427">
    <property type="entry name" value="NTF2-like"/>
    <property type="match status" value="1"/>
</dbReference>
<keyword evidence="2" id="KW-1185">Reference proteome</keyword>
<proteinExistence type="predicted"/>
<organism evidence="1 2">
    <name type="scientific">Oceanicola granulosus (strain ATCC BAA-861 / DSM 15982 / KCTC 12143 / HTCC2516)</name>
    <dbReference type="NCBI Taxonomy" id="314256"/>
    <lineage>
        <taxon>Bacteria</taxon>
        <taxon>Pseudomonadati</taxon>
        <taxon>Pseudomonadota</taxon>
        <taxon>Alphaproteobacteria</taxon>
        <taxon>Rhodobacterales</taxon>
        <taxon>Roseobacteraceae</taxon>
        <taxon>Oceanicola</taxon>
    </lineage>
</organism>
<evidence type="ECO:0008006" key="3">
    <source>
        <dbReference type="Google" id="ProtNLM"/>
    </source>
</evidence>
<gene>
    <name evidence="1" type="ORF">OG2516_13284</name>
</gene>
<protein>
    <recommendedName>
        <fullName evidence="3">SnoaL-like domain-containing protein</fullName>
    </recommendedName>
</protein>
<dbReference type="Proteomes" id="UP000003635">
    <property type="component" value="Unassembled WGS sequence"/>
</dbReference>
<comment type="caution">
    <text evidence="1">The sequence shown here is derived from an EMBL/GenBank/DDBJ whole genome shotgun (WGS) entry which is preliminary data.</text>
</comment>